<name>A0A433STM9_ELYCH</name>
<keyword evidence="2" id="KW-0472">Membrane</keyword>
<evidence type="ECO:0000313" key="3">
    <source>
        <dbReference type="EMBL" id="RUS72616.1"/>
    </source>
</evidence>
<feature type="region of interest" description="Disordered" evidence="1">
    <location>
        <begin position="159"/>
        <end position="224"/>
    </location>
</feature>
<dbReference type="AlphaFoldDB" id="A0A433STM9"/>
<feature type="non-terminal residue" evidence="3">
    <location>
        <position position="359"/>
    </location>
</feature>
<gene>
    <name evidence="3" type="ORF">EGW08_019614</name>
</gene>
<dbReference type="Gene3D" id="2.10.50.10">
    <property type="entry name" value="Tumor Necrosis Factor Receptor, subunit A, domain 2"/>
    <property type="match status" value="1"/>
</dbReference>
<accession>A0A433STM9</accession>
<comment type="caution">
    <text evidence="3">The sequence shown here is derived from an EMBL/GenBank/DDBJ whole genome shotgun (WGS) entry which is preliminary data.</text>
</comment>
<keyword evidence="2" id="KW-0812">Transmembrane</keyword>
<feature type="compositionally biased region" description="Low complexity" evidence="1">
    <location>
        <begin position="159"/>
        <end position="168"/>
    </location>
</feature>
<feature type="transmembrane region" description="Helical" evidence="2">
    <location>
        <begin position="228"/>
        <end position="248"/>
    </location>
</feature>
<evidence type="ECO:0000313" key="4">
    <source>
        <dbReference type="Proteomes" id="UP000271974"/>
    </source>
</evidence>
<proteinExistence type="predicted"/>
<feature type="compositionally biased region" description="Low complexity" evidence="1">
    <location>
        <begin position="306"/>
        <end position="319"/>
    </location>
</feature>
<dbReference type="Proteomes" id="UP000271974">
    <property type="component" value="Unassembled WGS sequence"/>
</dbReference>
<organism evidence="3 4">
    <name type="scientific">Elysia chlorotica</name>
    <name type="common">Eastern emerald elysia</name>
    <name type="synonym">Sea slug</name>
    <dbReference type="NCBI Taxonomy" id="188477"/>
    <lineage>
        <taxon>Eukaryota</taxon>
        <taxon>Metazoa</taxon>
        <taxon>Spiralia</taxon>
        <taxon>Lophotrochozoa</taxon>
        <taxon>Mollusca</taxon>
        <taxon>Gastropoda</taxon>
        <taxon>Heterobranchia</taxon>
        <taxon>Euthyneura</taxon>
        <taxon>Panpulmonata</taxon>
        <taxon>Sacoglossa</taxon>
        <taxon>Placobranchoidea</taxon>
        <taxon>Plakobranchidae</taxon>
        <taxon>Elysia</taxon>
    </lineage>
</organism>
<reference evidence="3 4" key="1">
    <citation type="submission" date="2019-01" db="EMBL/GenBank/DDBJ databases">
        <title>A draft genome assembly of the solar-powered sea slug Elysia chlorotica.</title>
        <authorList>
            <person name="Cai H."/>
            <person name="Li Q."/>
            <person name="Fang X."/>
            <person name="Li J."/>
            <person name="Curtis N.E."/>
            <person name="Altenburger A."/>
            <person name="Shibata T."/>
            <person name="Feng M."/>
            <person name="Maeda T."/>
            <person name="Schwartz J.A."/>
            <person name="Shigenobu S."/>
            <person name="Lundholm N."/>
            <person name="Nishiyama T."/>
            <person name="Yang H."/>
            <person name="Hasebe M."/>
            <person name="Li S."/>
            <person name="Pierce S.K."/>
            <person name="Wang J."/>
        </authorList>
    </citation>
    <scope>NUCLEOTIDE SEQUENCE [LARGE SCALE GENOMIC DNA]</scope>
    <source>
        <strain evidence="3">EC2010</strain>
        <tissue evidence="3">Whole organism of an adult</tissue>
    </source>
</reference>
<dbReference type="OrthoDB" id="6069114at2759"/>
<protein>
    <recommendedName>
        <fullName evidence="5">TNFR-Cys domain-containing protein</fullName>
    </recommendedName>
</protein>
<keyword evidence="4" id="KW-1185">Reference proteome</keyword>
<keyword evidence="2" id="KW-1133">Transmembrane helix</keyword>
<dbReference type="EMBL" id="RQTK01001042">
    <property type="protein sequence ID" value="RUS72616.1"/>
    <property type="molecule type" value="Genomic_DNA"/>
</dbReference>
<sequence length="359" mass="38993">MCHINGTEDTCAQCGQFTNQSQRTSSYTMDECGHWPLDSRNCRDRKTNTLEISSNRTRECLCDVEKGVYYSPPEVTRNAPIEAFCQTIKGPKCAAGQEPHLDGQCRPCKRGFFKSQIGFRLCEPKTNCQKLSLQYRNQSDGPTEDNVCSDPVVVVVTTPRPKVTEPNVKIPPNPEPPDPRAGVTDLIPASPSTTPSGGPDGSVRLGSSRGTDQDRQEGGDDSSQAGPILGAVLFLVIVVVVIAVILFYRKRKGLSFCCGSSKSCSDLEKNLHHNPALMAEPHQRNKIMLGHCSNNSNGGLVTTTTTTNNTADKVTNNNLSSSNGRLPHYSMSAGGDAGHENVPMHRVNFQTEEGRGWGQ</sequence>
<evidence type="ECO:0000256" key="1">
    <source>
        <dbReference type="SAM" id="MobiDB-lite"/>
    </source>
</evidence>
<evidence type="ECO:0008006" key="5">
    <source>
        <dbReference type="Google" id="ProtNLM"/>
    </source>
</evidence>
<evidence type="ECO:0000256" key="2">
    <source>
        <dbReference type="SAM" id="Phobius"/>
    </source>
</evidence>
<feature type="compositionally biased region" description="Low complexity" evidence="1">
    <location>
        <begin position="188"/>
        <end position="197"/>
    </location>
</feature>
<feature type="region of interest" description="Disordered" evidence="1">
    <location>
        <begin position="306"/>
        <end position="325"/>
    </location>
</feature>